<accession>A0A0D2MX84</accession>
<dbReference type="PANTHER" id="PTHR43343:SF3">
    <property type="entry name" value="PROTEASE DO-LIKE 8, CHLOROPLASTIC"/>
    <property type="match status" value="1"/>
</dbReference>
<gene>
    <name evidence="6" type="ORF">MNEG_9113</name>
</gene>
<dbReference type="EMBL" id="KK102043">
    <property type="protein sequence ID" value="KIY98850.1"/>
    <property type="molecule type" value="Genomic_DNA"/>
</dbReference>
<evidence type="ECO:0000256" key="2">
    <source>
        <dbReference type="ARBA" id="ARBA00022670"/>
    </source>
</evidence>
<dbReference type="KEGG" id="mng:MNEG_9113"/>
<evidence type="ECO:0000256" key="1">
    <source>
        <dbReference type="ARBA" id="ARBA00010541"/>
    </source>
</evidence>
<evidence type="ECO:0000313" key="6">
    <source>
        <dbReference type="EMBL" id="KIY98850.1"/>
    </source>
</evidence>
<dbReference type="SMART" id="SM00228">
    <property type="entry name" value="PDZ"/>
    <property type="match status" value="1"/>
</dbReference>
<dbReference type="SUPFAM" id="SSF50156">
    <property type="entry name" value="PDZ domain-like"/>
    <property type="match status" value="1"/>
</dbReference>
<organism evidence="6 7">
    <name type="scientific">Monoraphidium neglectum</name>
    <dbReference type="NCBI Taxonomy" id="145388"/>
    <lineage>
        <taxon>Eukaryota</taxon>
        <taxon>Viridiplantae</taxon>
        <taxon>Chlorophyta</taxon>
        <taxon>core chlorophytes</taxon>
        <taxon>Chlorophyceae</taxon>
        <taxon>CS clade</taxon>
        <taxon>Sphaeropleales</taxon>
        <taxon>Selenastraceae</taxon>
        <taxon>Monoraphidium</taxon>
    </lineage>
</organism>
<dbReference type="PRINTS" id="PR00834">
    <property type="entry name" value="PROTEASES2C"/>
</dbReference>
<sequence>MSAPALRGSGSAAATAATPAASTRRQYAHAAVAAQRDGAASAEDPPGGPQPSAVASAAEVFGPAAAAAAAEREAVHYSGAHADLYLDEQYVVGLFQRCKPSVVHIASIGQPRGGALSLDPERMPLVGMGTGFVWDAAGHLVTNYHVIHGASRAQVTLHNGKKFMAQLRGAEPNKDLAVLKIDAPSSDLTPIEVFAIGNPFGLDNTLSAGIVSGLGREMQSITGHLIRDVIQTDAAINPAGFGLAVPADTVRRVVGQLVKHGRVVRPGLGVMCMHDSHSRALLGAQPGIVVHRVVPGSGAAQAGLRGVRQDDWGNIFLGDVIVQVGDVIVQVGGQAVNTVEDLVACVEQFAVGDQVPLAVHRYSGATHVDRAFSRVDLAVPLLTEVNAAVD</sequence>
<dbReference type="Pfam" id="PF13180">
    <property type="entry name" value="PDZ_2"/>
    <property type="match status" value="1"/>
</dbReference>
<dbReference type="PANTHER" id="PTHR43343">
    <property type="entry name" value="PEPTIDASE S12"/>
    <property type="match status" value="1"/>
</dbReference>
<dbReference type="OrthoDB" id="4217619at2759"/>
<dbReference type="GeneID" id="25741988"/>
<dbReference type="Pfam" id="PF13365">
    <property type="entry name" value="Trypsin_2"/>
    <property type="match status" value="1"/>
</dbReference>
<dbReference type="InterPro" id="IPR043504">
    <property type="entry name" value="Peptidase_S1_PA_chymotrypsin"/>
</dbReference>
<dbReference type="Gene3D" id="2.40.10.10">
    <property type="entry name" value="Trypsin-like serine proteases"/>
    <property type="match status" value="2"/>
</dbReference>
<protein>
    <submittedName>
        <fullName evidence="6">2-alkenal reductase</fullName>
        <ecNumber evidence="6">3.4.21.108</ecNumber>
    </submittedName>
</protein>
<dbReference type="InterPro" id="IPR051201">
    <property type="entry name" value="Chloro_Bact_Ser_Proteases"/>
</dbReference>
<dbReference type="InterPro" id="IPR001478">
    <property type="entry name" value="PDZ"/>
</dbReference>
<feature type="region of interest" description="Disordered" evidence="4">
    <location>
        <begin position="1"/>
        <end position="55"/>
    </location>
</feature>
<evidence type="ECO:0000256" key="3">
    <source>
        <dbReference type="ARBA" id="ARBA00022801"/>
    </source>
</evidence>
<dbReference type="GO" id="GO:0004252">
    <property type="term" value="F:serine-type endopeptidase activity"/>
    <property type="evidence" value="ECO:0007669"/>
    <property type="project" value="InterPro"/>
</dbReference>
<dbReference type="STRING" id="145388.A0A0D2MX84"/>
<dbReference type="EC" id="3.4.21.108" evidence="6"/>
<evidence type="ECO:0000256" key="4">
    <source>
        <dbReference type="SAM" id="MobiDB-lite"/>
    </source>
</evidence>
<evidence type="ECO:0000259" key="5">
    <source>
        <dbReference type="SMART" id="SM00228"/>
    </source>
</evidence>
<feature type="domain" description="PDZ" evidence="5">
    <location>
        <begin position="266"/>
        <end position="363"/>
    </location>
</feature>
<dbReference type="Gene3D" id="2.30.42.10">
    <property type="match status" value="1"/>
</dbReference>
<keyword evidence="3 6" id="KW-0378">Hydrolase</keyword>
<dbReference type="SUPFAM" id="SSF50494">
    <property type="entry name" value="Trypsin-like serine proteases"/>
    <property type="match status" value="1"/>
</dbReference>
<evidence type="ECO:0000313" key="7">
    <source>
        <dbReference type="Proteomes" id="UP000054498"/>
    </source>
</evidence>
<dbReference type="InterPro" id="IPR001940">
    <property type="entry name" value="Peptidase_S1C"/>
</dbReference>
<comment type="similarity">
    <text evidence="1">Belongs to the peptidase S1C family.</text>
</comment>
<reference evidence="6 7" key="1">
    <citation type="journal article" date="2013" name="BMC Genomics">
        <title>Reconstruction of the lipid metabolism for the microalga Monoraphidium neglectum from its genome sequence reveals characteristics suitable for biofuel production.</title>
        <authorList>
            <person name="Bogen C."/>
            <person name="Al-Dilaimi A."/>
            <person name="Albersmeier A."/>
            <person name="Wichmann J."/>
            <person name="Grundmann M."/>
            <person name="Rupp O."/>
            <person name="Lauersen K.J."/>
            <person name="Blifernez-Klassen O."/>
            <person name="Kalinowski J."/>
            <person name="Goesmann A."/>
            <person name="Mussgnug J.H."/>
            <person name="Kruse O."/>
        </authorList>
    </citation>
    <scope>NUCLEOTIDE SEQUENCE [LARGE SCALE GENOMIC DNA]</scope>
    <source>
        <strain evidence="6 7">SAG 48.87</strain>
    </source>
</reference>
<dbReference type="GO" id="GO:0006508">
    <property type="term" value="P:proteolysis"/>
    <property type="evidence" value="ECO:0007669"/>
    <property type="project" value="UniProtKB-KW"/>
</dbReference>
<dbReference type="RefSeq" id="XP_013897870.1">
    <property type="nucleotide sequence ID" value="XM_014042416.1"/>
</dbReference>
<feature type="compositionally biased region" description="Low complexity" evidence="4">
    <location>
        <begin position="1"/>
        <end position="25"/>
    </location>
</feature>
<keyword evidence="2" id="KW-0645">Protease</keyword>
<dbReference type="InterPro" id="IPR036034">
    <property type="entry name" value="PDZ_sf"/>
</dbReference>
<dbReference type="Proteomes" id="UP000054498">
    <property type="component" value="Unassembled WGS sequence"/>
</dbReference>
<dbReference type="InterPro" id="IPR009003">
    <property type="entry name" value="Peptidase_S1_PA"/>
</dbReference>
<dbReference type="AlphaFoldDB" id="A0A0D2MX84"/>
<name>A0A0D2MX84_9CHLO</name>
<proteinExistence type="inferred from homology"/>
<keyword evidence="7" id="KW-1185">Reference proteome</keyword>